<dbReference type="Gene3D" id="3.40.190.10">
    <property type="entry name" value="Periplasmic binding protein-like II"/>
    <property type="match status" value="2"/>
</dbReference>
<evidence type="ECO:0000259" key="7">
    <source>
        <dbReference type="Pfam" id="PF03466"/>
    </source>
</evidence>
<feature type="domain" description="LysR substrate-binding" evidence="7">
    <location>
        <begin position="118"/>
        <end position="183"/>
    </location>
</feature>
<evidence type="ECO:0000256" key="1">
    <source>
        <dbReference type="ARBA" id="ARBA00009437"/>
    </source>
</evidence>
<dbReference type="PANTHER" id="PTHR30346">
    <property type="entry name" value="TRANSCRIPTIONAL DUAL REGULATOR HCAR-RELATED"/>
    <property type="match status" value="1"/>
</dbReference>
<name>A0ABN4CGE8_9CORY</name>
<organism evidence="8 9">
    <name type="scientific">Corynebacterium casei LMG S-19264</name>
    <dbReference type="NCBI Taxonomy" id="1285583"/>
    <lineage>
        <taxon>Bacteria</taxon>
        <taxon>Bacillati</taxon>
        <taxon>Actinomycetota</taxon>
        <taxon>Actinomycetes</taxon>
        <taxon>Mycobacteriales</taxon>
        <taxon>Corynebacteriaceae</taxon>
        <taxon>Corynebacterium</taxon>
    </lineage>
</organism>
<keyword evidence="2" id="KW-0805">Transcription regulation</keyword>
<comment type="similarity">
    <text evidence="1">Belongs to the LysR transcriptional regulatory family.</text>
</comment>
<gene>
    <name evidence="8" type="ORF">CCASEI_09580</name>
</gene>
<dbReference type="InterPro" id="IPR005119">
    <property type="entry name" value="LysR_subst-bd"/>
</dbReference>
<dbReference type="Proteomes" id="UP000019226">
    <property type="component" value="Chromosome"/>
</dbReference>
<keyword evidence="4" id="KW-0010">Activator</keyword>
<dbReference type="RefSeq" id="WP_025387833.1">
    <property type="nucleotide sequence ID" value="NZ_CP004350.1"/>
</dbReference>
<proteinExistence type="inferred from homology"/>
<keyword evidence="3" id="KW-0238">DNA-binding</keyword>
<evidence type="ECO:0000313" key="8">
    <source>
        <dbReference type="EMBL" id="AHI20473.1"/>
    </source>
</evidence>
<keyword evidence="9" id="KW-1185">Reference proteome</keyword>
<evidence type="ECO:0000256" key="5">
    <source>
        <dbReference type="ARBA" id="ARBA00023163"/>
    </source>
</evidence>
<evidence type="ECO:0000256" key="3">
    <source>
        <dbReference type="ARBA" id="ARBA00023125"/>
    </source>
</evidence>
<keyword evidence="5" id="KW-0804">Transcription</keyword>
<feature type="compositionally biased region" description="Basic and acidic residues" evidence="6">
    <location>
        <begin position="190"/>
        <end position="212"/>
    </location>
</feature>
<dbReference type="PANTHER" id="PTHR30346:SF0">
    <property type="entry name" value="HCA OPERON TRANSCRIPTIONAL ACTIVATOR HCAR"/>
    <property type="match status" value="1"/>
</dbReference>
<feature type="region of interest" description="Disordered" evidence="6">
    <location>
        <begin position="186"/>
        <end position="239"/>
    </location>
</feature>
<dbReference type="GeneID" id="82878031"/>
<evidence type="ECO:0000313" key="9">
    <source>
        <dbReference type="Proteomes" id="UP000019226"/>
    </source>
</evidence>
<accession>A0ABN4CGE8</accession>
<protein>
    <recommendedName>
        <fullName evidence="7">LysR substrate-binding domain-containing protein</fullName>
    </recommendedName>
</protein>
<dbReference type="CDD" id="cd05466">
    <property type="entry name" value="PBP2_LTTR_substrate"/>
    <property type="match status" value="1"/>
</dbReference>
<evidence type="ECO:0000256" key="6">
    <source>
        <dbReference type="SAM" id="MobiDB-lite"/>
    </source>
</evidence>
<dbReference type="Pfam" id="PF03466">
    <property type="entry name" value="LysR_substrate"/>
    <property type="match status" value="1"/>
</dbReference>
<dbReference type="SUPFAM" id="SSF53850">
    <property type="entry name" value="Periplasmic binding protein-like II"/>
    <property type="match status" value="1"/>
</dbReference>
<evidence type="ECO:0000256" key="4">
    <source>
        <dbReference type="ARBA" id="ARBA00023159"/>
    </source>
</evidence>
<reference evidence="9" key="1">
    <citation type="submission" date="2013-02" db="EMBL/GenBank/DDBJ databases">
        <title>The complete genome sequence of Corynebacterium casei LMG S-19264 (=DSM 44701).</title>
        <authorList>
            <person name="Ruckert C."/>
            <person name="Albersmeier A."/>
            <person name="Kalinowski J."/>
        </authorList>
    </citation>
    <scope>NUCLEOTIDE SEQUENCE [LARGE SCALE GENOMIC DNA]</scope>
    <source>
        <strain evidence="9">LMG S-19264</strain>
    </source>
</reference>
<sequence length="239" mass="25914">MLRLTFATGTEPGKWFARFRRATAHGVLETLDADDTIAVLLAGGADVALARLPLGGVDKRLSEDTVHIVRLYAEERGIAVPKDSVFAEMKETVDPRDVADEHVNYRIADDASLDIDAIREGLQVVAANVGIVIAPRPLLKVLSKKQVVPLGLKDPSVPQTEIALVWLKDNDSEAIQDFVGIAKGRTLNSSRHEAPKKTSREKAKAKQARRSEATGGAKKSSSPKKSSARGSHQRRGRRG</sequence>
<dbReference type="EMBL" id="CP004350">
    <property type="protein sequence ID" value="AHI20473.1"/>
    <property type="molecule type" value="Genomic_DNA"/>
</dbReference>
<evidence type="ECO:0000256" key="2">
    <source>
        <dbReference type="ARBA" id="ARBA00023015"/>
    </source>
</evidence>